<evidence type="ECO:0000313" key="1">
    <source>
        <dbReference type="EMBL" id="KAF2467327.1"/>
    </source>
</evidence>
<comment type="caution">
    <text evidence="1">The sequence shown here is derived from an EMBL/GenBank/DDBJ whole genome shotgun (WGS) entry which is preliminary data.</text>
</comment>
<organism evidence="1 2">
    <name type="scientific">Lindgomyces ingoldianus</name>
    <dbReference type="NCBI Taxonomy" id="673940"/>
    <lineage>
        <taxon>Eukaryota</taxon>
        <taxon>Fungi</taxon>
        <taxon>Dikarya</taxon>
        <taxon>Ascomycota</taxon>
        <taxon>Pezizomycotina</taxon>
        <taxon>Dothideomycetes</taxon>
        <taxon>Pleosporomycetidae</taxon>
        <taxon>Pleosporales</taxon>
        <taxon>Lindgomycetaceae</taxon>
        <taxon>Lindgomyces</taxon>
    </lineage>
</organism>
<dbReference type="Proteomes" id="UP000799755">
    <property type="component" value="Unassembled WGS sequence"/>
</dbReference>
<name>A0ACB6QKD5_9PLEO</name>
<evidence type="ECO:0000313" key="2">
    <source>
        <dbReference type="Proteomes" id="UP000799755"/>
    </source>
</evidence>
<sequence length="56" mass="6334">MAEVFGPFGLCFGALSFILSTTPTVVETAQTWLESNEHFQIYNFRHASCESNYRKG</sequence>
<proteinExistence type="predicted"/>
<keyword evidence="2" id="KW-1185">Reference proteome</keyword>
<accession>A0ACB6QKD5</accession>
<dbReference type="EMBL" id="MU003521">
    <property type="protein sequence ID" value="KAF2467327.1"/>
    <property type="molecule type" value="Genomic_DNA"/>
</dbReference>
<gene>
    <name evidence="1" type="ORF">BDR25DRAFT_305719</name>
</gene>
<protein>
    <submittedName>
        <fullName evidence="1">Uncharacterized protein</fullName>
    </submittedName>
</protein>
<reference evidence="1" key="1">
    <citation type="journal article" date="2020" name="Stud. Mycol.">
        <title>101 Dothideomycetes genomes: a test case for predicting lifestyles and emergence of pathogens.</title>
        <authorList>
            <person name="Haridas S."/>
            <person name="Albert R."/>
            <person name="Binder M."/>
            <person name="Bloem J."/>
            <person name="Labutti K."/>
            <person name="Salamov A."/>
            <person name="Andreopoulos B."/>
            <person name="Baker S."/>
            <person name="Barry K."/>
            <person name="Bills G."/>
            <person name="Bluhm B."/>
            <person name="Cannon C."/>
            <person name="Castanera R."/>
            <person name="Culley D."/>
            <person name="Daum C."/>
            <person name="Ezra D."/>
            <person name="Gonzalez J."/>
            <person name="Henrissat B."/>
            <person name="Kuo A."/>
            <person name="Liang C."/>
            <person name="Lipzen A."/>
            <person name="Lutzoni F."/>
            <person name="Magnuson J."/>
            <person name="Mondo S."/>
            <person name="Nolan M."/>
            <person name="Ohm R."/>
            <person name="Pangilinan J."/>
            <person name="Park H.-J."/>
            <person name="Ramirez L."/>
            <person name="Alfaro M."/>
            <person name="Sun H."/>
            <person name="Tritt A."/>
            <person name="Yoshinaga Y."/>
            <person name="Zwiers L.-H."/>
            <person name="Turgeon B."/>
            <person name="Goodwin S."/>
            <person name="Spatafora J."/>
            <person name="Crous P."/>
            <person name="Grigoriev I."/>
        </authorList>
    </citation>
    <scope>NUCLEOTIDE SEQUENCE</scope>
    <source>
        <strain evidence="1">ATCC 200398</strain>
    </source>
</reference>